<comment type="caution">
    <text evidence="3">The sequence shown here is derived from an EMBL/GenBank/DDBJ whole genome shotgun (WGS) entry which is preliminary data.</text>
</comment>
<evidence type="ECO:0000256" key="2">
    <source>
        <dbReference type="SAM" id="Phobius"/>
    </source>
</evidence>
<gene>
    <name evidence="3" type="ORF">Ate02nite_63220</name>
</gene>
<proteinExistence type="predicted"/>
<dbReference type="AlphaFoldDB" id="A0A919NU65"/>
<evidence type="ECO:0000313" key="3">
    <source>
        <dbReference type="EMBL" id="GIF23592.1"/>
    </source>
</evidence>
<evidence type="ECO:0000256" key="1">
    <source>
        <dbReference type="SAM" id="MobiDB-lite"/>
    </source>
</evidence>
<feature type="compositionally biased region" description="Low complexity" evidence="1">
    <location>
        <begin position="87"/>
        <end position="157"/>
    </location>
</feature>
<evidence type="ECO:0000313" key="4">
    <source>
        <dbReference type="Proteomes" id="UP000623608"/>
    </source>
</evidence>
<feature type="compositionally biased region" description="Pro residues" evidence="1">
    <location>
        <begin position="70"/>
        <end position="86"/>
    </location>
</feature>
<dbReference type="Proteomes" id="UP000623608">
    <property type="component" value="Unassembled WGS sequence"/>
</dbReference>
<keyword evidence="2" id="KW-0472">Membrane</keyword>
<protein>
    <submittedName>
        <fullName evidence="3">Uncharacterized protein</fullName>
    </submittedName>
</protein>
<keyword evidence="2" id="KW-1133">Transmembrane helix</keyword>
<reference evidence="3" key="1">
    <citation type="submission" date="2021-01" db="EMBL/GenBank/DDBJ databases">
        <title>Whole genome shotgun sequence of Actinoplanes tereljensis NBRC 105297.</title>
        <authorList>
            <person name="Komaki H."/>
            <person name="Tamura T."/>
        </authorList>
    </citation>
    <scope>NUCLEOTIDE SEQUENCE</scope>
    <source>
        <strain evidence="3">NBRC 105297</strain>
    </source>
</reference>
<keyword evidence="2" id="KW-0812">Transmembrane</keyword>
<feature type="region of interest" description="Disordered" evidence="1">
    <location>
        <begin position="67"/>
        <end position="157"/>
    </location>
</feature>
<accession>A0A919NU65</accession>
<organism evidence="3 4">
    <name type="scientific">Paractinoplanes tereljensis</name>
    <dbReference type="NCBI Taxonomy" id="571912"/>
    <lineage>
        <taxon>Bacteria</taxon>
        <taxon>Bacillati</taxon>
        <taxon>Actinomycetota</taxon>
        <taxon>Actinomycetes</taxon>
        <taxon>Micromonosporales</taxon>
        <taxon>Micromonosporaceae</taxon>
        <taxon>Paractinoplanes</taxon>
    </lineage>
</organism>
<keyword evidence="4" id="KW-1185">Reference proteome</keyword>
<feature type="transmembrane region" description="Helical" evidence="2">
    <location>
        <begin position="44"/>
        <end position="65"/>
    </location>
</feature>
<dbReference type="RefSeq" id="WP_203811477.1">
    <property type="nucleotide sequence ID" value="NZ_BOMY01000041.1"/>
</dbReference>
<name>A0A919NU65_9ACTN</name>
<dbReference type="EMBL" id="BOMY01000041">
    <property type="protein sequence ID" value="GIF23592.1"/>
    <property type="molecule type" value="Genomic_DNA"/>
</dbReference>
<sequence length="157" mass="15486">MSDTDLERRLRRALAARSAAVTAQDLRPAADPVRAERRGVVSRWWLPLAAGLAAAAVSIAAFVLLRPTDSVPPPLPPAASPSPEPEPTATATASPSPTATSSQAAPIPSSSTRPPSGSPTTTGPASGSPTTTGPVSRGPTTAGPASGSPTAAGPASR</sequence>